<proteinExistence type="predicted"/>
<sequence>MNDTTRPILVCSNGTTPATTAALRFAEYEADLRDVGIEAALAPQNFDLALDPHDLMVGANGYGVAGTRSADESGRSPIPSAEIIGSPEADLGERAADAALAVIGSTADTLSAVLGSRVVASILDARCPVAVIPLSWTPVERRLIAAAVDETETSRRAADFAATEAELRAAPLELFHAQPHGSFLTMLEGQSTAGPTATSETPTHAHIGRLRAANHRAVITTDEIDGSFHDAVHDVAARADLLVVGRWRHRGRPHWAAAVSAKWNLRGTSCPLVIVP</sequence>
<protein>
    <submittedName>
        <fullName evidence="2">Universal stress protein</fullName>
    </submittedName>
</protein>
<organism evidence="2 3">
    <name type="scientific">Gordonia asplenii</name>
    <dbReference type="NCBI Taxonomy" id="2725283"/>
    <lineage>
        <taxon>Bacteria</taxon>
        <taxon>Bacillati</taxon>
        <taxon>Actinomycetota</taxon>
        <taxon>Actinomycetes</taxon>
        <taxon>Mycobacteriales</taxon>
        <taxon>Gordoniaceae</taxon>
        <taxon>Gordonia</taxon>
    </lineage>
</organism>
<feature type="domain" description="UspA" evidence="1">
    <location>
        <begin position="143"/>
        <end position="276"/>
    </location>
</feature>
<evidence type="ECO:0000259" key="1">
    <source>
        <dbReference type="Pfam" id="PF00582"/>
    </source>
</evidence>
<reference evidence="2 3" key="1">
    <citation type="submission" date="2020-04" db="EMBL/GenBank/DDBJ databases">
        <title>Gordonia sp. nov. TBRC 11910.</title>
        <authorList>
            <person name="Suriyachadkun C."/>
        </authorList>
    </citation>
    <scope>NUCLEOTIDE SEQUENCE [LARGE SCALE GENOMIC DNA]</scope>
    <source>
        <strain evidence="2 3">TBRC 11910</strain>
    </source>
</reference>
<dbReference type="AlphaFoldDB" id="A0A848KXM6"/>
<name>A0A848KXM6_9ACTN</name>
<evidence type="ECO:0000313" key="2">
    <source>
        <dbReference type="EMBL" id="NMO01605.1"/>
    </source>
</evidence>
<dbReference type="InterPro" id="IPR006016">
    <property type="entry name" value="UspA"/>
</dbReference>
<dbReference type="Pfam" id="PF00582">
    <property type="entry name" value="Usp"/>
    <property type="match status" value="1"/>
</dbReference>
<dbReference type="RefSeq" id="WP_170194098.1">
    <property type="nucleotide sequence ID" value="NZ_JABBNB010000008.1"/>
</dbReference>
<dbReference type="EMBL" id="JABBNB010000008">
    <property type="protein sequence ID" value="NMO01605.1"/>
    <property type="molecule type" value="Genomic_DNA"/>
</dbReference>
<dbReference type="SUPFAM" id="SSF52402">
    <property type="entry name" value="Adenine nucleotide alpha hydrolases-like"/>
    <property type="match status" value="1"/>
</dbReference>
<dbReference type="Gene3D" id="3.40.50.620">
    <property type="entry name" value="HUPs"/>
    <property type="match status" value="2"/>
</dbReference>
<comment type="caution">
    <text evidence="2">The sequence shown here is derived from an EMBL/GenBank/DDBJ whole genome shotgun (WGS) entry which is preliminary data.</text>
</comment>
<dbReference type="CDD" id="cd00293">
    <property type="entry name" value="USP-like"/>
    <property type="match status" value="1"/>
</dbReference>
<gene>
    <name evidence="2" type="ORF">HH308_10310</name>
</gene>
<accession>A0A848KXM6</accession>
<evidence type="ECO:0000313" key="3">
    <source>
        <dbReference type="Proteomes" id="UP000550729"/>
    </source>
</evidence>
<dbReference type="InterPro" id="IPR014729">
    <property type="entry name" value="Rossmann-like_a/b/a_fold"/>
</dbReference>
<keyword evidence="3" id="KW-1185">Reference proteome</keyword>
<dbReference type="Proteomes" id="UP000550729">
    <property type="component" value="Unassembled WGS sequence"/>
</dbReference>